<organism evidence="2 3">
    <name type="scientific">Acaulospora morrowiae</name>
    <dbReference type="NCBI Taxonomy" id="94023"/>
    <lineage>
        <taxon>Eukaryota</taxon>
        <taxon>Fungi</taxon>
        <taxon>Fungi incertae sedis</taxon>
        <taxon>Mucoromycota</taxon>
        <taxon>Glomeromycotina</taxon>
        <taxon>Glomeromycetes</taxon>
        <taxon>Diversisporales</taxon>
        <taxon>Acaulosporaceae</taxon>
        <taxon>Acaulospora</taxon>
    </lineage>
</organism>
<protein>
    <submittedName>
        <fullName evidence="2">2289_t:CDS:1</fullName>
    </submittedName>
</protein>
<dbReference type="OrthoDB" id="5600002at2759"/>
<dbReference type="AlphaFoldDB" id="A0A9N9GHA6"/>
<evidence type="ECO:0000256" key="1">
    <source>
        <dbReference type="SAM" id="MobiDB-lite"/>
    </source>
</evidence>
<evidence type="ECO:0000313" key="3">
    <source>
        <dbReference type="Proteomes" id="UP000789342"/>
    </source>
</evidence>
<name>A0A9N9GHA6_9GLOM</name>
<dbReference type="InterPro" id="IPR006594">
    <property type="entry name" value="LisH"/>
</dbReference>
<gene>
    <name evidence="2" type="ORF">AMORRO_LOCUS8188</name>
</gene>
<proteinExistence type="predicted"/>
<dbReference type="EMBL" id="CAJVPV010006787">
    <property type="protein sequence ID" value="CAG8610329.1"/>
    <property type="molecule type" value="Genomic_DNA"/>
</dbReference>
<dbReference type="SMART" id="SM00667">
    <property type="entry name" value="LisH"/>
    <property type="match status" value="1"/>
</dbReference>
<dbReference type="Proteomes" id="UP000789342">
    <property type="component" value="Unassembled WGS sequence"/>
</dbReference>
<feature type="region of interest" description="Disordered" evidence="1">
    <location>
        <begin position="180"/>
        <end position="222"/>
    </location>
</feature>
<comment type="caution">
    <text evidence="2">The sequence shown here is derived from an EMBL/GenBank/DDBJ whole genome shotgun (WGS) entry which is preliminary data.</text>
</comment>
<reference evidence="2" key="1">
    <citation type="submission" date="2021-06" db="EMBL/GenBank/DDBJ databases">
        <authorList>
            <person name="Kallberg Y."/>
            <person name="Tangrot J."/>
            <person name="Rosling A."/>
        </authorList>
    </citation>
    <scope>NUCLEOTIDE SEQUENCE</scope>
    <source>
        <strain evidence="2">CL551</strain>
    </source>
</reference>
<evidence type="ECO:0000313" key="2">
    <source>
        <dbReference type="EMBL" id="CAG8610329.1"/>
    </source>
</evidence>
<sequence length="267" mass="30137">MSESELDEFRKRTSRLLEAFVYDYLKKTGYNETAKTYFREVKLNNWPPTWLEQIITPVSPISPDPVVSDSIITADISVDLDDAINENSNILVSAPNITSSSHATSPIDVNSSSQTPPLIVLQPSNLQIHDKDLNTEEKVDGDHDAVDLVDLQTCGSPRDDQISMKFEELVSASSITNLEIKSEPGAHDENSRDSPLRSINTREKMLPPRISSESSIECESEVSGDQLPDLKLPLEGRDGFLQDWWIVLWENYKELYKRKTGNTLEHY</sequence>
<feature type="compositionally biased region" description="Basic and acidic residues" evidence="1">
    <location>
        <begin position="180"/>
        <end position="206"/>
    </location>
</feature>
<accession>A0A9N9GHA6</accession>
<dbReference type="PROSITE" id="PS50896">
    <property type="entry name" value="LISH"/>
    <property type="match status" value="1"/>
</dbReference>
<keyword evidence="3" id="KW-1185">Reference proteome</keyword>